<dbReference type="EMBL" id="MW182790">
    <property type="protein sequence ID" value="QTE03437.1"/>
    <property type="molecule type" value="Genomic_DNA"/>
</dbReference>
<evidence type="ECO:0000256" key="12">
    <source>
        <dbReference type="ARBA" id="ARBA00023125"/>
    </source>
</evidence>
<sequence length="306" mass="35475">MSGYTSMATELKGNTVAFSSSKARAYQLTLNKVERYEELRDALLSLKSLDYYISCKEKAPTTGHEHIHIYAHFNTPYRMSQKILKIGAHIEICKGSPKQNVDYIRKDGNIIEEFGEEPHQGRIYTVKEVREAPVDDIPASLKRIRKEMDEEEREKKMFMDMLTEIENDNLKAPKIIYITGSTGKGKTYGAYKRAIKEYKKEEIGKLTLKNDFIDIENKDAKCFVIEEFRSSQIMAADFLQLTDKYGYKCNTKGGFYALRPEMIIICSIIHPRDLYANEEINEQFLRRITELIDLDKSLKKNTDEED</sequence>
<keyword evidence="2" id="KW-1048">Host nucleus</keyword>
<comment type="subcellular location">
    <subcellularLocation>
        <location evidence="1">Host nucleus</location>
    </subcellularLocation>
</comment>
<name>A0A8A4XBD8_9VIRU</name>
<keyword evidence="8" id="KW-0547">Nucleotide-binding</keyword>
<keyword evidence="12" id="KW-0238">DNA-binding</keyword>
<organism evidence="15">
    <name type="scientific">Syrmaticus ellioti CRESS-DNA-virus sp</name>
    <dbReference type="NCBI Taxonomy" id="2815058"/>
    <lineage>
        <taxon>Viruses</taxon>
        <taxon>Monodnaviria</taxon>
        <taxon>Shotokuvirae</taxon>
        <taxon>Cressdnaviricota</taxon>
    </lineage>
</organism>
<dbReference type="GO" id="GO:0016779">
    <property type="term" value="F:nucleotidyltransferase activity"/>
    <property type="evidence" value="ECO:0007669"/>
    <property type="project" value="UniProtKB-KW"/>
</dbReference>
<evidence type="ECO:0000256" key="10">
    <source>
        <dbReference type="ARBA" id="ARBA00022801"/>
    </source>
</evidence>
<evidence type="ECO:0000256" key="13">
    <source>
        <dbReference type="SAM" id="Coils"/>
    </source>
</evidence>
<keyword evidence="3" id="KW-0808">Transferase</keyword>
<dbReference type="GO" id="GO:0004519">
    <property type="term" value="F:endonuclease activity"/>
    <property type="evidence" value="ECO:0007669"/>
    <property type="project" value="UniProtKB-KW"/>
</dbReference>
<dbReference type="PROSITE" id="PS52020">
    <property type="entry name" value="CRESS_DNA_REP"/>
    <property type="match status" value="1"/>
</dbReference>
<keyword evidence="7" id="KW-0479">Metal-binding</keyword>
<dbReference type="GO" id="GO:0042025">
    <property type="term" value="C:host cell nucleus"/>
    <property type="evidence" value="ECO:0007669"/>
    <property type="project" value="UniProtKB-SubCell"/>
</dbReference>
<dbReference type="GO" id="GO:0016787">
    <property type="term" value="F:hydrolase activity"/>
    <property type="evidence" value="ECO:0007669"/>
    <property type="project" value="UniProtKB-KW"/>
</dbReference>
<keyword evidence="9" id="KW-0255">Endonuclease</keyword>
<proteinExistence type="predicted"/>
<evidence type="ECO:0000256" key="5">
    <source>
        <dbReference type="ARBA" id="ARBA00022705"/>
    </source>
</evidence>
<evidence type="ECO:0000256" key="1">
    <source>
        <dbReference type="ARBA" id="ARBA00004147"/>
    </source>
</evidence>
<keyword evidence="4" id="KW-0548">Nucleotidyltransferase</keyword>
<evidence type="ECO:0000256" key="2">
    <source>
        <dbReference type="ARBA" id="ARBA00022562"/>
    </source>
</evidence>
<evidence type="ECO:0000259" key="14">
    <source>
        <dbReference type="PROSITE" id="PS52020"/>
    </source>
</evidence>
<dbReference type="Gene3D" id="3.40.1310.20">
    <property type="match status" value="1"/>
</dbReference>
<accession>A0A8A4XBD8</accession>
<evidence type="ECO:0000256" key="7">
    <source>
        <dbReference type="ARBA" id="ARBA00022723"/>
    </source>
</evidence>
<evidence type="ECO:0000256" key="4">
    <source>
        <dbReference type="ARBA" id="ARBA00022695"/>
    </source>
</evidence>
<dbReference type="InterPro" id="IPR049912">
    <property type="entry name" value="CRESS_DNA_REP"/>
</dbReference>
<dbReference type="GO" id="GO:0046872">
    <property type="term" value="F:metal ion binding"/>
    <property type="evidence" value="ECO:0007669"/>
    <property type="project" value="UniProtKB-KW"/>
</dbReference>
<protein>
    <submittedName>
        <fullName evidence="15">Replication-associated protein</fullName>
    </submittedName>
</protein>
<reference evidence="15" key="1">
    <citation type="submission" date="2020-10" db="EMBL/GenBank/DDBJ databases">
        <title>CRESS DNA virus dark matter in the feces of wild birds.</title>
        <authorList>
            <person name="Yang S."/>
            <person name="Zhang W."/>
        </authorList>
    </citation>
    <scope>NUCLEOTIDE SEQUENCE</scope>
    <source>
        <strain evidence="15">Eph225usv9</strain>
    </source>
</reference>
<evidence type="ECO:0000256" key="9">
    <source>
        <dbReference type="ARBA" id="ARBA00022759"/>
    </source>
</evidence>
<keyword evidence="5" id="KW-0235">DNA replication</keyword>
<dbReference type="GO" id="GO:0000166">
    <property type="term" value="F:nucleotide binding"/>
    <property type="evidence" value="ECO:0007669"/>
    <property type="project" value="UniProtKB-KW"/>
</dbReference>
<evidence type="ECO:0000256" key="8">
    <source>
        <dbReference type="ARBA" id="ARBA00022741"/>
    </source>
</evidence>
<evidence type="ECO:0000313" key="15">
    <source>
        <dbReference type="EMBL" id="QTE03437.1"/>
    </source>
</evidence>
<keyword evidence="13" id="KW-0175">Coiled coil</keyword>
<dbReference type="GO" id="GO:0003677">
    <property type="term" value="F:DNA binding"/>
    <property type="evidence" value="ECO:0007669"/>
    <property type="project" value="UniProtKB-KW"/>
</dbReference>
<keyword evidence="11" id="KW-0190">Covalent protein-DNA linkage</keyword>
<keyword evidence="10" id="KW-0378">Hydrolase</keyword>
<evidence type="ECO:0000256" key="6">
    <source>
        <dbReference type="ARBA" id="ARBA00022722"/>
    </source>
</evidence>
<evidence type="ECO:0000256" key="11">
    <source>
        <dbReference type="ARBA" id="ARBA00023124"/>
    </source>
</evidence>
<feature type="coiled-coil region" evidence="13">
    <location>
        <begin position="141"/>
        <end position="168"/>
    </location>
</feature>
<evidence type="ECO:0000256" key="3">
    <source>
        <dbReference type="ARBA" id="ARBA00022679"/>
    </source>
</evidence>
<dbReference type="GO" id="GO:0006260">
    <property type="term" value="P:DNA replication"/>
    <property type="evidence" value="ECO:0007669"/>
    <property type="project" value="UniProtKB-KW"/>
</dbReference>
<feature type="domain" description="CRESS-DNA virus Rep endonuclease" evidence="14">
    <location>
        <begin position="20"/>
        <end position="117"/>
    </location>
</feature>
<keyword evidence="6" id="KW-0540">Nuclease</keyword>